<evidence type="ECO:0000313" key="2">
    <source>
        <dbReference type="Proteomes" id="UP001430953"/>
    </source>
</evidence>
<proteinExistence type="predicted"/>
<reference evidence="1 2" key="1">
    <citation type="submission" date="2023-03" db="EMBL/GenBank/DDBJ databases">
        <title>High recombination rates correlate with genetic variation in Cardiocondyla obscurior ants.</title>
        <authorList>
            <person name="Errbii M."/>
        </authorList>
    </citation>
    <scope>NUCLEOTIDE SEQUENCE [LARGE SCALE GENOMIC DNA]</scope>
    <source>
        <strain evidence="1">Alpha-2009</strain>
        <tissue evidence="1">Whole body</tissue>
    </source>
</reference>
<dbReference type="EMBL" id="JADYXP020000037">
    <property type="protein sequence ID" value="KAL0098771.1"/>
    <property type="molecule type" value="Genomic_DNA"/>
</dbReference>
<dbReference type="Proteomes" id="UP001430953">
    <property type="component" value="Unassembled WGS sequence"/>
</dbReference>
<accession>A0AAW2E8Y7</accession>
<dbReference type="AlphaFoldDB" id="A0AAW2E8Y7"/>
<sequence>MNITLIKERHQVIINGDLPLFDCDGNILVQDVQDNNIFGVPVCEDTLKFFNLNFTEETSLDDNSNSNNVCMITEQGEPLVSSVYVTPGISTASWKDDNEVRCLIHLWRDHQNCFKKIKNRDAWSLISKELKQTTSE</sequence>
<name>A0AAW2E8Y7_9HYME</name>
<keyword evidence="2" id="KW-1185">Reference proteome</keyword>
<gene>
    <name evidence="1" type="ORF">PUN28_020727</name>
</gene>
<comment type="caution">
    <text evidence="1">The sequence shown here is derived from an EMBL/GenBank/DDBJ whole genome shotgun (WGS) entry which is preliminary data.</text>
</comment>
<protein>
    <submittedName>
        <fullName evidence="1">Uncharacterized protein</fullName>
    </submittedName>
</protein>
<organism evidence="1 2">
    <name type="scientific">Cardiocondyla obscurior</name>
    <dbReference type="NCBI Taxonomy" id="286306"/>
    <lineage>
        <taxon>Eukaryota</taxon>
        <taxon>Metazoa</taxon>
        <taxon>Ecdysozoa</taxon>
        <taxon>Arthropoda</taxon>
        <taxon>Hexapoda</taxon>
        <taxon>Insecta</taxon>
        <taxon>Pterygota</taxon>
        <taxon>Neoptera</taxon>
        <taxon>Endopterygota</taxon>
        <taxon>Hymenoptera</taxon>
        <taxon>Apocrita</taxon>
        <taxon>Aculeata</taxon>
        <taxon>Formicoidea</taxon>
        <taxon>Formicidae</taxon>
        <taxon>Myrmicinae</taxon>
        <taxon>Cardiocondyla</taxon>
    </lineage>
</organism>
<evidence type="ECO:0000313" key="1">
    <source>
        <dbReference type="EMBL" id="KAL0098771.1"/>
    </source>
</evidence>